<dbReference type="AlphaFoldDB" id="A0A814RS15"/>
<dbReference type="Proteomes" id="UP000663829">
    <property type="component" value="Unassembled WGS sequence"/>
</dbReference>
<sequence length="115" mass="13900">MQNESLRRMTYNSMCFKRKMFRLQSHFTDDFQAFASCWNDDCDISRFSDHLTVWLDRYIGIPAENVIMTSTFQANFQPWCTFNYDEALFDECWLNCSIELREETQWNDLKDNVNC</sequence>
<dbReference type="EMBL" id="CAJOBC010006512">
    <property type="protein sequence ID" value="CAF3901472.1"/>
    <property type="molecule type" value="Genomic_DNA"/>
</dbReference>
<evidence type="ECO:0000313" key="3">
    <source>
        <dbReference type="Proteomes" id="UP000663829"/>
    </source>
</evidence>
<gene>
    <name evidence="1" type="ORF">GPM918_LOCUS20525</name>
    <name evidence="2" type="ORF">SRO942_LOCUS20522</name>
</gene>
<proteinExistence type="predicted"/>
<comment type="caution">
    <text evidence="1">The sequence shown here is derived from an EMBL/GenBank/DDBJ whole genome shotgun (WGS) entry which is preliminary data.</text>
</comment>
<organism evidence="1 3">
    <name type="scientific">Didymodactylos carnosus</name>
    <dbReference type="NCBI Taxonomy" id="1234261"/>
    <lineage>
        <taxon>Eukaryota</taxon>
        <taxon>Metazoa</taxon>
        <taxon>Spiralia</taxon>
        <taxon>Gnathifera</taxon>
        <taxon>Rotifera</taxon>
        <taxon>Eurotatoria</taxon>
        <taxon>Bdelloidea</taxon>
        <taxon>Philodinida</taxon>
        <taxon>Philodinidae</taxon>
        <taxon>Didymodactylos</taxon>
    </lineage>
</organism>
<evidence type="ECO:0000313" key="1">
    <source>
        <dbReference type="EMBL" id="CAF1137708.1"/>
    </source>
</evidence>
<evidence type="ECO:0000313" key="2">
    <source>
        <dbReference type="EMBL" id="CAF3901472.1"/>
    </source>
</evidence>
<keyword evidence="3" id="KW-1185">Reference proteome</keyword>
<reference evidence="1" key="1">
    <citation type="submission" date="2021-02" db="EMBL/GenBank/DDBJ databases">
        <authorList>
            <person name="Nowell W R."/>
        </authorList>
    </citation>
    <scope>NUCLEOTIDE SEQUENCE</scope>
</reference>
<protein>
    <submittedName>
        <fullName evidence="1">Uncharacterized protein</fullName>
    </submittedName>
</protein>
<name>A0A814RS15_9BILA</name>
<dbReference type="Proteomes" id="UP000681722">
    <property type="component" value="Unassembled WGS sequence"/>
</dbReference>
<dbReference type="EMBL" id="CAJNOQ010006511">
    <property type="protein sequence ID" value="CAF1137708.1"/>
    <property type="molecule type" value="Genomic_DNA"/>
</dbReference>
<accession>A0A814RS15</accession>